<evidence type="ECO:0000313" key="2">
    <source>
        <dbReference type="Proteomes" id="UP000326062"/>
    </source>
</evidence>
<protein>
    <submittedName>
        <fullName evidence="1">Uncharacterized protein</fullName>
    </submittedName>
</protein>
<feature type="non-terminal residue" evidence="1">
    <location>
        <position position="1"/>
    </location>
</feature>
<comment type="caution">
    <text evidence="1">The sequence shown here is derived from an EMBL/GenBank/DDBJ whole genome shotgun (WGS) entry which is preliminary data.</text>
</comment>
<proteinExistence type="predicted"/>
<dbReference type="EMBL" id="VCEB01000015">
    <property type="protein sequence ID" value="KAB0369836.1"/>
    <property type="molecule type" value="Genomic_DNA"/>
</dbReference>
<gene>
    <name evidence="1" type="ORF">FD755_018829</name>
</gene>
<name>A0A5N3X9K3_MUNRE</name>
<sequence length="120" mass="13713">PRAQTQVCRKYREQRNNKSKHEDAAAQILNVRNSTRKTTCPADVFFHFRQPHKNLRSHSMYSLKSAWAQPTCRFWCFPNLLGIKVNNSITRDSGQPGFVRGCAVGRPTTVGQTLDHPECL</sequence>
<evidence type="ECO:0000313" key="1">
    <source>
        <dbReference type="EMBL" id="KAB0369836.1"/>
    </source>
</evidence>
<dbReference type="Proteomes" id="UP000326062">
    <property type="component" value="Chromosome 13"/>
</dbReference>
<dbReference type="AlphaFoldDB" id="A0A5N3X9K3"/>
<keyword evidence="2" id="KW-1185">Reference proteome</keyword>
<accession>A0A5N3X9K3</accession>
<reference evidence="1 2" key="1">
    <citation type="submission" date="2019-06" db="EMBL/GenBank/DDBJ databases">
        <title>Discovery of a novel chromosome fission-fusion reversal in muntjac.</title>
        <authorList>
            <person name="Mudd A.B."/>
            <person name="Bredeson J.V."/>
            <person name="Baum R."/>
            <person name="Hockemeyer D."/>
            <person name="Rokhsar D.S."/>
        </authorList>
    </citation>
    <scope>NUCLEOTIDE SEQUENCE [LARGE SCALE GENOMIC DNA]</scope>
    <source>
        <strain evidence="1">UCam_UCB_Mr</strain>
        <tissue evidence="1">Fibroblast cell line</tissue>
    </source>
</reference>
<organism evidence="1 2">
    <name type="scientific">Muntiacus reevesi</name>
    <name type="common">Reeves' muntjac</name>
    <name type="synonym">Cervus reevesi</name>
    <dbReference type="NCBI Taxonomy" id="9886"/>
    <lineage>
        <taxon>Eukaryota</taxon>
        <taxon>Metazoa</taxon>
        <taxon>Chordata</taxon>
        <taxon>Craniata</taxon>
        <taxon>Vertebrata</taxon>
        <taxon>Euteleostomi</taxon>
        <taxon>Mammalia</taxon>
        <taxon>Eutheria</taxon>
        <taxon>Laurasiatheria</taxon>
        <taxon>Artiodactyla</taxon>
        <taxon>Ruminantia</taxon>
        <taxon>Pecora</taxon>
        <taxon>Cervidae</taxon>
        <taxon>Muntiacinae</taxon>
        <taxon>Muntiacus</taxon>
    </lineage>
</organism>